<protein>
    <submittedName>
        <fullName evidence="1">Uncharacterized protein</fullName>
    </submittedName>
</protein>
<name>A0A0X8X312_9SPHI</name>
<dbReference type="KEGG" id="mgot:MgSA37_03003"/>
<reference evidence="1 2" key="1">
    <citation type="submission" date="2015-12" db="EMBL/GenBank/DDBJ databases">
        <title>Genome sequence of Mucilaginibacter gotjawali.</title>
        <authorList>
            <person name="Lee J.S."/>
            <person name="Lee K.C."/>
            <person name="Kim K.K."/>
            <person name="Lee B.W."/>
        </authorList>
    </citation>
    <scope>NUCLEOTIDE SEQUENCE [LARGE SCALE GENOMIC DNA]</scope>
    <source>
        <strain evidence="1 2">SA3-7</strain>
    </source>
</reference>
<dbReference type="Proteomes" id="UP000218263">
    <property type="component" value="Chromosome"/>
</dbReference>
<evidence type="ECO:0000313" key="1">
    <source>
        <dbReference type="EMBL" id="BAU54825.1"/>
    </source>
</evidence>
<accession>A0A0X8X312</accession>
<gene>
    <name evidence="1" type="ORF">MgSA37_03003</name>
</gene>
<sequence length="94" mass="10429">MINQVGYDINTLDGPVHLTIIPVNQLLPGDVYYSTGVYKLSDGVVGMGDISFNEDMSEWTYDGIGELTYEEAAEVAEFIKYYKDPEGADPDLLQ</sequence>
<organism evidence="1 2">
    <name type="scientific">Mucilaginibacter gotjawali</name>
    <dbReference type="NCBI Taxonomy" id="1550579"/>
    <lineage>
        <taxon>Bacteria</taxon>
        <taxon>Pseudomonadati</taxon>
        <taxon>Bacteroidota</taxon>
        <taxon>Sphingobacteriia</taxon>
        <taxon>Sphingobacteriales</taxon>
        <taxon>Sphingobacteriaceae</taxon>
        <taxon>Mucilaginibacter</taxon>
    </lineage>
</organism>
<dbReference type="EMBL" id="AP017313">
    <property type="protein sequence ID" value="BAU54825.1"/>
    <property type="molecule type" value="Genomic_DNA"/>
</dbReference>
<evidence type="ECO:0000313" key="2">
    <source>
        <dbReference type="Proteomes" id="UP000218263"/>
    </source>
</evidence>
<dbReference type="AlphaFoldDB" id="A0A0X8X312"/>
<keyword evidence="2" id="KW-1185">Reference proteome</keyword>
<dbReference type="RefSeq" id="WP_096352911.1">
    <property type="nucleotide sequence ID" value="NZ_AP017313.1"/>
</dbReference>
<proteinExistence type="predicted"/>
<dbReference type="OrthoDB" id="799527at2"/>